<dbReference type="Proteomes" id="UP000007879">
    <property type="component" value="Unassembled WGS sequence"/>
</dbReference>
<evidence type="ECO:0000313" key="14">
    <source>
        <dbReference type="Proteomes" id="UP000007879"/>
    </source>
</evidence>
<feature type="transmembrane region" description="Helical" evidence="11">
    <location>
        <begin position="307"/>
        <end position="332"/>
    </location>
</feature>
<proteinExistence type="inferred from homology"/>
<feature type="compositionally biased region" description="Basic residues" evidence="10">
    <location>
        <begin position="410"/>
        <end position="420"/>
    </location>
</feature>
<dbReference type="PANTHER" id="PTHR12428:SF66">
    <property type="entry name" value="MITOCHONDRIAL INNER MEMBRANE PROTEIN OXA1L"/>
    <property type="match status" value="1"/>
</dbReference>
<keyword evidence="7" id="KW-0496">Mitochondrion</keyword>
<keyword evidence="4" id="KW-0999">Mitochondrion inner membrane</keyword>
<comment type="similarity">
    <text evidence="2 9">Belongs to the OXA1/ALB3/YidC family.</text>
</comment>
<feature type="compositionally biased region" description="Basic and acidic residues" evidence="10">
    <location>
        <begin position="421"/>
        <end position="437"/>
    </location>
</feature>
<keyword evidence="6 11" id="KW-1133">Transmembrane helix</keyword>
<organism evidence="13 14">
    <name type="scientific">Amphimedon queenslandica</name>
    <name type="common">Sponge</name>
    <dbReference type="NCBI Taxonomy" id="400682"/>
    <lineage>
        <taxon>Eukaryota</taxon>
        <taxon>Metazoa</taxon>
        <taxon>Porifera</taxon>
        <taxon>Demospongiae</taxon>
        <taxon>Heteroscleromorpha</taxon>
        <taxon>Haplosclerida</taxon>
        <taxon>Niphatidae</taxon>
        <taxon>Amphimedon</taxon>
    </lineage>
</organism>
<evidence type="ECO:0000256" key="5">
    <source>
        <dbReference type="ARBA" id="ARBA00022946"/>
    </source>
</evidence>
<dbReference type="GeneID" id="100632524"/>
<accession>A0AAN0IA91</accession>
<keyword evidence="14" id="KW-1185">Reference proteome</keyword>
<reference evidence="13" key="2">
    <citation type="submission" date="2024-06" db="UniProtKB">
        <authorList>
            <consortium name="EnsemblMetazoa"/>
        </authorList>
    </citation>
    <scope>IDENTIFICATION</scope>
</reference>
<name>A0AAN0IA91_AMPQE</name>
<dbReference type="Pfam" id="PF02096">
    <property type="entry name" value="60KD_IMP"/>
    <property type="match status" value="1"/>
</dbReference>
<evidence type="ECO:0000256" key="6">
    <source>
        <dbReference type="ARBA" id="ARBA00022989"/>
    </source>
</evidence>
<dbReference type="KEGG" id="aqu:100632524"/>
<evidence type="ECO:0000256" key="7">
    <source>
        <dbReference type="ARBA" id="ARBA00023128"/>
    </source>
</evidence>
<evidence type="ECO:0000259" key="12">
    <source>
        <dbReference type="Pfam" id="PF02096"/>
    </source>
</evidence>
<feature type="domain" description="Membrane insertase YidC/Oxa/ALB C-terminal" evidence="12">
    <location>
        <begin position="152"/>
        <end position="345"/>
    </location>
</feature>
<feature type="transmembrane region" description="Helical" evidence="11">
    <location>
        <begin position="150"/>
        <end position="172"/>
    </location>
</feature>
<evidence type="ECO:0000313" key="13">
    <source>
        <dbReference type="EnsemblMetazoa" id="XP_003383807.2"/>
    </source>
</evidence>
<evidence type="ECO:0000256" key="3">
    <source>
        <dbReference type="ARBA" id="ARBA00022692"/>
    </source>
</evidence>
<dbReference type="EnsemblMetazoa" id="XM_003383759.3">
    <property type="protein sequence ID" value="XP_003383807.2"/>
    <property type="gene ID" value="LOC100632524"/>
</dbReference>
<sequence>MHTTNILYTCGSMLVLSLHRAHQLGRIRPYRTLIALSSAPRVPCNSSGATGHQRLLHLSSGRFSSEAVGGNPASTSVLSSVAHADGITETSARAKWAADASSIEEPLTTPIDIAGTLPPQGELASIGLGGYTPVGLVQNCLDWIHLNTGLPWWASIVVGTVILRSLMLPLVIKLQVNAARLNQIRPETDVIMARMKEYQQMGNTILAAQENARLLMLYRKHNCNPVKMMIMPFLQFPVFISFFIALRRMAQAPIESMKDGGLFWFTDLTLPDPYYILPITSSLLFMANIELGGEAGVTNPQMEKMKLFFRVMAVALVPLTATFPTALFMYWITASFYSMGQILVLKVPAVRTRLGIPTIVNDPSATDNSLFKTEDKTSTSSQKKKPSEGMVSSIRKSMKQSSLIAEAKQKTHVAKKKYNKQLKDKNPKLYDKPPHLR</sequence>
<dbReference type="PANTHER" id="PTHR12428">
    <property type="entry name" value="OXA1"/>
    <property type="match status" value="1"/>
</dbReference>
<evidence type="ECO:0000256" key="1">
    <source>
        <dbReference type="ARBA" id="ARBA00004448"/>
    </source>
</evidence>
<evidence type="ECO:0000256" key="8">
    <source>
        <dbReference type="ARBA" id="ARBA00023136"/>
    </source>
</evidence>
<dbReference type="CDD" id="cd20069">
    <property type="entry name" value="5TM_Oxa1-like"/>
    <property type="match status" value="1"/>
</dbReference>
<reference evidence="14" key="1">
    <citation type="journal article" date="2010" name="Nature">
        <title>The Amphimedon queenslandica genome and the evolution of animal complexity.</title>
        <authorList>
            <person name="Srivastava M."/>
            <person name="Simakov O."/>
            <person name="Chapman J."/>
            <person name="Fahey B."/>
            <person name="Gauthier M.E."/>
            <person name="Mitros T."/>
            <person name="Richards G.S."/>
            <person name="Conaco C."/>
            <person name="Dacre M."/>
            <person name="Hellsten U."/>
            <person name="Larroux C."/>
            <person name="Putnam N.H."/>
            <person name="Stanke M."/>
            <person name="Adamska M."/>
            <person name="Darling A."/>
            <person name="Degnan S.M."/>
            <person name="Oakley T.H."/>
            <person name="Plachetzki D.C."/>
            <person name="Zhai Y."/>
            <person name="Adamski M."/>
            <person name="Calcino A."/>
            <person name="Cummins S.F."/>
            <person name="Goodstein D.M."/>
            <person name="Harris C."/>
            <person name="Jackson D.J."/>
            <person name="Leys S.P."/>
            <person name="Shu S."/>
            <person name="Woodcroft B.J."/>
            <person name="Vervoort M."/>
            <person name="Kosik K.S."/>
            <person name="Manning G."/>
            <person name="Degnan B.M."/>
            <person name="Rokhsar D.S."/>
        </authorList>
    </citation>
    <scope>NUCLEOTIDE SEQUENCE [LARGE SCALE GENOMIC DNA]</scope>
</reference>
<keyword evidence="8 11" id="KW-0472">Membrane</keyword>
<evidence type="ECO:0000256" key="2">
    <source>
        <dbReference type="ARBA" id="ARBA00009877"/>
    </source>
</evidence>
<comment type="subcellular location">
    <subcellularLocation>
        <location evidence="9">Membrane</location>
        <topology evidence="9">Multi-pass membrane protein</topology>
    </subcellularLocation>
    <subcellularLocation>
        <location evidence="1">Mitochondrion inner membrane</location>
        <topology evidence="1">Multi-pass membrane protein</topology>
    </subcellularLocation>
</comment>
<dbReference type="RefSeq" id="XP_003383807.2">
    <property type="nucleotide sequence ID" value="XM_003383759.3"/>
</dbReference>
<evidence type="ECO:0000256" key="11">
    <source>
        <dbReference type="SAM" id="Phobius"/>
    </source>
</evidence>
<evidence type="ECO:0000256" key="9">
    <source>
        <dbReference type="RuleBase" id="RU003945"/>
    </source>
</evidence>
<dbReference type="GO" id="GO:0032979">
    <property type="term" value="P:protein insertion into mitochondrial inner membrane from matrix"/>
    <property type="evidence" value="ECO:0007669"/>
    <property type="project" value="TreeGrafter"/>
</dbReference>
<evidence type="ECO:0000256" key="10">
    <source>
        <dbReference type="SAM" id="MobiDB-lite"/>
    </source>
</evidence>
<protein>
    <recommendedName>
        <fullName evidence="12">Membrane insertase YidC/Oxa/ALB C-terminal domain-containing protein</fullName>
    </recommendedName>
</protein>
<dbReference type="InterPro" id="IPR028055">
    <property type="entry name" value="YidC/Oxa/ALB_C"/>
</dbReference>
<dbReference type="GO" id="GO:0032977">
    <property type="term" value="F:membrane insertase activity"/>
    <property type="evidence" value="ECO:0007669"/>
    <property type="project" value="InterPro"/>
</dbReference>
<dbReference type="AlphaFoldDB" id="A0AAN0IA91"/>
<keyword evidence="5" id="KW-0809">Transit peptide</keyword>
<keyword evidence="3 9" id="KW-0812">Transmembrane</keyword>
<feature type="transmembrane region" description="Helical" evidence="11">
    <location>
        <begin position="226"/>
        <end position="246"/>
    </location>
</feature>
<dbReference type="InterPro" id="IPR001708">
    <property type="entry name" value="YidC/ALB3/OXA1/COX18"/>
</dbReference>
<evidence type="ECO:0000256" key="4">
    <source>
        <dbReference type="ARBA" id="ARBA00022792"/>
    </source>
</evidence>
<dbReference type="GO" id="GO:0005743">
    <property type="term" value="C:mitochondrial inner membrane"/>
    <property type="evidence" value="ECO:0007669"/>
    <property type="project" value="UniProtKB-SubCell"/>
</dbReference>
<feature type="region of interest" description="Disordered" evidence="10">
    <location>
        <begin position="367"/>
        <end position="437"/>
    </location>
</feature>
<dbReference type="NCBIfam" id="TIGR03592">
    <property type="entry name" value="yidC_oxa1_cterm"/>
    <property type="match status" value="1"/>
</dbReference>